<keyword evidence="3" id="KW-1185">Reference proteome</keyword>
<dbReference type="EMBL" id="JPKZ01022847">
    <property type="protein sequence ID" value="KHN70920.1"/>
    <property type="molecule type" value="Genomic_DNA"/>
</dbReference>
<evidence type="ECO:0000256" key="1">
    <source>
        <dbReference type="SAM" id="MobiDB-lite"/>
    </source>
</evidence>
<dbReference type="Proteomes" id="UP000031036">
    <property type="component" value="Unassembled WGS sequence"/>
</dbReference>
<accession>A0A0B2UPR4</accession>
<sequence length="156" mass="17027">MGTCGAILQPIDSRTETHNSQLTHTHLQHSRPSGPAILPAAYGQQLNSSTEHYAKTNHTRMNRQPTGQHVLGSRRNNTAGTSSTSGILQFLPLTHLILRLYRTGNVHITASVRITVGLKAAPSSGFRHSPLPIGFGAQHAAYHQMNLSYNCRHCSM</sequence>
<proteinExistence type="predicted"/>
<evidence type="ECO:0000313" key="3">
    <source>
        <dbReference type="Proteomes" id="UP000031036"/>
    </source>
</evidence>
<organism evidence="2 3">
    <name type="scientific">Toxocara canis</name>
    <name type="common">Canine roundworm</name>
    <dbReference type="NCBI Taxonomy" id="6265"/>
    <lineage>
        <taxon>Eukaryota</taxon>
        <taxon>Metazoa</taxon>
        <taxon>Ecdysozoa</taxon>
        <taxon>Nematoda</taxon>
        <taxon>Chromadorea</taxon>
        <taxon>Rhabditida</taxon>
        <taxon>Spirurina</taxon>
        <taxon>Ascaridomorpha</taxon>
        <taxon>Ascaridoidea</taxon>
        <taxon>Toxocaridae</taxon>
        <taxon>Toxocara</taxon>
    </lineage>
</organism>
<feature type="region of interest" description="Disordered" evidence="1">
    <location>
        <begin position="63"/>
        <end position="84"/>
    </location>
</feature>
<reference evidence="2 3" key="1">
    <citation type="submission" date="2014-11" db="EMBL/GenBank/DDBJ databases">
        <title>Genetic blueprint of the zoonotic pathogen Toxocara canis.</title>
        <authorList>
            <person name="Zhu X.-Q."/>
            <person name="Korhonen P.K."/>
            <person name="Cai H."/>
            <person name="Young N.D."/>
            <person name="Nejsum P."/>
            <person name="von Samson-Himmelstjerna G."/>
            <person name="Boag P.R."/>
            <person name="Tan P."/>
            <person name="Li Q."/>
            <person name="Min J."/>
            <person name="Yang Y."/>
            <person name="Wang X."/>
            <person name="Fang X."/>
            <person name="Hall R.S."/>
            <person name="Hofmann A."/>
            <person name="Sternberg P.W."/>
            <person name="Jex A.R."/>
            <person name="Gasser R.B."/>
        </authorList>
    </citation>
    <scope>NUCLEOTIDE SEQUENCE [LARGE SCALE GENOMIC DNA]</scope>
    <source>
        <strain evidence="2">PN_DK_2014</strain>
    </source>
</reference>
<dbReference type="AlphaFoldDB" id="A0A0B2UPR4"/>
<evidence type="ECO:0000313" key="2">
    <source>
        <dbReference type="EMBL" id="KHN70920.1"/>
    </source>
</evidence>
<protein>
    <submittedName>
        <fullName evidence="2">Uncharacterized protein</fullName>
    </submittedName>
</protein>
<feature type="compositionally biased region" description="Polar residues" evidence="1">
    <location>
        <begin position="74"/>
        <end position="84"/>
    </location>
</feature>
<comment type="caution">
    <text evidence="2">The sequence shown here is derived from an EMBL/GenBank/DDBJ whole genome shotgun (WGS) entry which is preliminary data.</text>
</comment>
<gene>
    <name evidence="2" type="ORF">Tcan_12047</name>
</gene>
<name>A0A0B2UPR4_TOXCA</name>